<dbReference type="EMBL" id="AP021876">
    <property type="protein sequence ID" value="BBO83773.1"/>
    <property type="molecule type" value="Genomic_DNA"/>
</dbReference>
<accession>A0A5K7ZU68</accession>
<proteinExistence type="predicted"/>
<dbReference type="AlphaFoldDB" id="A0A5K7ZU68"/>
<protein>
    <submittedName>
        <fullName evidence="1">Uncharacterized protein</fullName>
    </submittedName>
</protein>
<organism evidence="1 2">
    <name type="scientific">Desulfosarcina ovata subsp. sediminis</name>
    <dbReference type="NCBI Taxonomy" id="885957"/>
    <lineage>
        <taxon>Bacteria</taxon>
        <taxon>Pseudomonadati</taxon>
        <taxon>Thermodesulfobacteriota</taxon>
        <taxon>Desulfobacteria</taxon>
        <taxon>Desulfobacterales</taxon>
        <taxon>Desulfosarcinaceae</taxon>
        <taxon>Desulfosarcina</taxon>
    </lineage>
</organism>
<dbReference type="Proteomes" id="UP000425960">
    <property type="component" value="Chromosome"/>
</dbReference>
<name>A0A5K7ZU68_9BACT</name>
<evidence type="ECO:0000313" key="1">
    <source>
        <dbReference type="EMBL" id="BBO83773.1"/>
    </source>
</evidence>
<sequence>MTALSVFLLKDLKDNMSEEFGEKGLLLAREFSQKVAEGILIEDREILDKFISQLCLCESKDVLYVYIYGVSGLNLSVSLRLDFTISLNTRRAERGFWLP</sequence>
<gene>
    <name evidence="1" type="ORF">DSCO28_43390</name>
</gene>
<reference evidence="1 2" key="1">
    <citation type="submission" date="2019-11" db="EMBL/GenBank/DDBJ databases">
        <title>Comparative genomics of hydrocarbon-degrading Desulfosarcina strains.</title>
        <authorList>
            <person name="Watanabe M."/>
            <person name="Kojima H."/>
            <person name="Fukui M."/>
        </authorList>
    </citation>
    <scope>NUCLEOTIDE SEQUENCE [LARGE SCALE GENOMIC DNA]</scope>
    <source>
        <strain evidence="1 2">28bB2T</strain>
    </source>
</reference>
<dbReference type="KEGG" id="dov:DSCO28_43390"/>
<evidence type="ECO:0000313" key="2">
    <source>
        <dbReference type="Proteomes" id="UP000425960"/>
    </source>
</evidence>